<evidence type="ECO:0000313" key="4">
    <source>
        <dbReference type="Proteomes" id="UP001254608"/>
    </source>
</evidence>
<dbReference type="SUPFAM" id="SSF48452">
    <property type="entry name" value="TPR-like"/>
    <property type="match status" value="1"/>
</dbReference>
<feature type="chain" id="PRO_5047533558" evidence="2">
    <location>
        <begin position="23"/>
        <end position="194"/>
    </location>
</feature>
<feature type="signal peptide" evidence="2">
    <location>
        <begin position="1"/>
        <end position="22"/>
    </location>
</feature>
<evidence type="ECO:0000256" key="1">
    <source>
        <dbReference type="SAM" id="MobiDB-lite"/>
    </source>
</evidence>
<feature type="region of interest" description="Disordered" evidence="1">
    <location>
        <begin position="29"/>
        <end position="79"/>
    </location>
</feature>
<comment type="caution">
    <text evidence="3">The sequence shown here is derived from an EMBL/GenBank/DDBJ whole genome shotgun (WGS) entry which is preliminary data.</text>
</comment>
<dbReference type="RefSeq" id="WP_311365717.1">
    <property type="nucleotide sequence ID" value="NZ_JAVRIC010000020.1"/>
</dbReference>
<keyword evidence="4" id="KW-1185">Reference proteome</keyword>
<name>A0ABU2WL16_9GAMM</name>
<dbReference type="EMBL" id="JAVRIC010000020">
    <property type="protein sequence ID" value="MDT0498314.1"/>
    <property type="molecule type" value="Genomic_DNA"/>
</dbReference>
<keyword evidence="2" id="KW-0732">Signal</keyword>
<accession>A0ABU2WL16</accession>
<dbReference type="PROSITE" id="PS51257">
    <property type="entry name" value="PROKAR_LIPOPROTEIN"/>
    <property type="match status" value="1"/>
</dbReference>
<dbReference type="Proteomes" id="UP001254608">
    <property type="component" value="Unassembled WGS sequence"/>
</dbReference>
<proteinExistence type="predicted"/>
<evidence type="ECO:0000313" key="3">
    <source>
        <dbReference type="EMBL" id="MDT0498314.1"/>
    </source>
</evidence>
<feature type="compositionally biased region" description="Polar residues" evidence="1">
    <location>
        <begin position="70"/>
        <end position="79"/>
    </location>
</feature>
<reference evidence="3 4" key="1">
    <citation type="submission" date="2023-09" db="EMBL/GenBank/DDBJ databases">
        <authorList>
            <person name="Rey-Velasco X."/>
        </authorList>
    </citation>
    <scope>NUCLEOTIDE SEQUENCE [LARGE SCALE GENOMIC DNA]</scope>
    <source>
        <strain evidence="3 4">W345</strain>
    </source>
</reference>
<dbReference type="InterPro" id="IPR011990">
    <property type="entry name" value="TPR-like_helical_dom_sf"/>
</dbReference>
<gene>
    <name evidence="3" type="ORF">RM530_13200</name>
</gene>
<dbReference type="Gene3D" id="1.25.40.10">
    <property type="entry name" value="Tetratricopeptide repeat domain"/>
    <property type="match status" value="1"/>
</dbReference>
<feature type="compositionally biased region" description="Low complexity" evidence="1">
    <location>
        <begin position="176"/>
        <end position="188"/>
    </location>
</feature>
<dbReference type="Pfam" id="PF14559">
    <property type="entry name" value="TPR_19"/>
    <property type="match status" value="1"/>
</dbReference>
<evidence type="ECO:0000256" key="2">
    <source>
        <dbReference type="SAM" id="SignalP"/>
    </source>
</evidence>
<organism evidence="3 4">
    <name type="scientific">Banduia mediterranea</name>
    <dbReference type="NCBI Taxonomy" id="3075609"/>
    <lineage>
        <taxon>Bacteria</taxon>
        <taxon>Pseudomonadati</taxon>
        <taxon>Pseudomonadota</taxon>
        <taxon>Gammaproteobacteria</taxon>
        <taxon>Nevskiales</taxon>
        <taxon>Algiphilaceae</taxon>
        <taxon>Banduia</taxon>
    </lineage>
</organism>
<protein>
    <submittedName>
        <fullName evidence="3">Tetratricopeptide repeat protein</fullName>
    </submittedName>
</protein>
<sequence length="194" mass="20995">MSRTYRRGLYWPLISLLLCGLAACTTTRQPRQDWPQPRPDDPNAPVYPSWPPEPGSEGGVELPQQPAQPPVQNFPRSATEVSGPAVMALIQQAQAQRDAGNGDVAAATLDRARRIEPRNPFVWLELAKTQLAQDQAQDAEATAQRASAYSRGNPYIDQDLWQVIAAAREQLGDAGGASAARAKAGEIARMLPSS</sequence>
<feature type="region of interest" description="Disordered" evidence="1">
    <location>
        <begin position="175"/>
        <end position="194"/>
    </location>
</feature>